<evidence type="ECO:0000313" key="5">
    <source>
        <dbReference type="Proteomes" id="UP000012960"/>
    </source>
</evidence>
<dbReference type="EnsemblPlants" id="Ma09_t01170.1">
    <property type="protein sequence ID" value="Ma09_p01170.1"/>
    <property type="gene ID" value="Ma09_g01170"/>
</dbReference>
<dbReference type="Gramene" id="Ma09_t01170.1">
    <property type="protein sequence ID" value="Ma09_p01170.1"/>
    <property type="gene ID" value="Ma09_g01170"/>
</dbReference>
<name>A0A804KEN1_MUSAM</name>
<comment type="function">
    <text evidence="1">Mitochondrial intermembrane chaperone that participates in the import and insertion of some multi-pass transmembrane proteins into the mitochondrial inner membrane. Also required for the transfer of beta-barrel precursors from the TOM complex to the sorting and assembly machinery (SAM complex) of the outer membrane. Acts as a chaperone-like protein that protects the hydrophobic precursors from aggregation and guide them through the mitochondrial intermembrane space.</text>
</comment>
<keyword evidence="1" id="KW-0472">Membrane</keyword>
<keyword evidence="1" id="KW-1015">Disulfide bond</keyword>
<dbReference type="GO" id="GO:0015031">
    <property type="term" value="P:protein transport"/>
    <property type="evidence" value="ECO:0007669"/>
    <property type="project" value="UniProtKB-KW"/>
</dbReference>
<proteinExistence type="inferred from homology"/>
<organism evidence="4 5">
    <name type="scientific">Musa acuminata subsp. malaccensis</name>
    <name type="common">Wild banana</name>
    <name type="synonym">Musa malaccensis</name>
    <dbReference type="NCBI Taxonomy" id="214687"/>
    <lineage>
        <taxon>Eukaryota</taxon>
        <taxon>Viridiplantae</taxon>
        <taxon>Streptophyta</taxon>
        <taxon>Embryophyta</taxon>
        <taxon>Tracheophyta</taxon>
        <taxon>Spermatophyta</taxon>
        <taxon>Magnoliopsida</taxon>
        <taxon>Liliopsida</taxon>
        <taxon>Zingiberales</taxon>
        <taxon>Musaceae</taxon>
        <taxon>Musa</taxon>
    </lineage>
</organism>
<evidence type="ECO:0000313" key="3">
    <source>
        <dbReference type="EMBL" id="CAG1833866.1"/>
    </source>
</evidence>
<keyword evidence="1" id="KW-0496">Mitochondrion</keyword>
<keyword evidence="1" id="KW-0811">Translocation</keyword>
<keyword evidence="1" id="KW-0653">Protein transport</keyword>
<accession>A0A804KEN1</accession>
<protein>
    <recommendedName>
        <fullName evidence="1">Mitochondrial import inner membrane translocase subunit</fullName>
    </recommendedName>
</protein>
<gene>
    <name evidence="3" type="ORF">GSMUA_219710.1</name>
</gene>
<keyword evidence="1" id="KW-0143">Chaperone</keyword>
<comment type="similarity">
    <text evidence="1">Belongs to the small Tim family.</text>
</comment>
<dbReference type="GO" id="GO:0005743">
    <property type="term" value="C:mitochondrial inner membrane"/>
    <property type="evidence" value="ECO:0007669"/>
    <property type="project" value="UniProtKB-SubCell"/>
</dbReference>
<keyword evidence="1" id="KW-0813">Transport</keyword>
<reference evidence="3" key="1">
    <citation type="submission" date="2021-03" db="EMBL/GenBank/DDBJ databases">
        <authorList>
            <consortium name="Genoscope - CEA"/>
            <person name="William W."/>
        </authorList>
    </citation>
    <scope>NUCLEOTIDE SEQUENCE</scope>
    <source>
        <strain evidence="3">Doubled-haploid Pahang</strain>
    </source>
</reference>
<dbReference type="Pfam" id="PF02953">
    <property type="entry name" value="zf-Tim10_DDP"/>
    <property type="match status" value="1"/>
</dbReference>
<comment type="subunit">
    <text evidence="1">Heterohexamer.</text>
</comment>
<dbReference type="InterPro" id="IPR004217">
    <property type="entry name" value="Tim10-like"/>
</dbReference>
<feature type="domain" description="Tim10-like" evidence="2">
    <location>
        <begin position="64"/>
        <end position="126"/>
    </location>
</feature>
<evidence type="ECO:0000313" key="4">
    <source>
        <dbReference type="EnsemblPlants" id="Ma09_p01170.1"/>
    </source>
</evidence>
<keyword evidence="1" id="KW-0999">Mitochondrion inner membrane</keyword>
<dbReference type="SUPFAM" id="SSF144122">
    <property type="entry name" value="Tim10-like"/>
    <property type="match status" value="1"/>
</dbReference>
<dbReference type="InParanoid" id="A0A804KEN1"/>
<comment type="domain">
    <text evidence="1">The twin CX3C motif contains 4 conserved Cys residues that form 2 disulfide bonds in the mitochondrial intermembrane space.</text>
</comment>
<evidence type="ECO:0000259" key="2">
    <source>
        <dbReference type="Pfam" id="PF02953"/>
    </source>
</evidence>
<dbReference type="EMBL" id="HG996474">
    <property type="protein sequence ID" value="CAG1833866.1"/>
    <property type="molecule type" value="Genomic_DNA"/>
</dbReference>
<dbReference type="Gene3D" id="1.10.287.810">
    <property type="entry name" value="Mitochondrial import inner membrane translocase subunit tim13 like domains"/>
    <property type="match status" value="1"/>
</dbReference>
<evidence type="ECO:0000256" key="1">
    <source>
        <dbReference type="RuleBase" id="RU367043"/>
    </source>
</evidence>
<sequence>MNRAWLKRASVNSSVAANTLGFKGFWIPLVEIPRGFPLFSFFVCFRFGFLAEATIDNSSDLQAFLKQEGQKAMIGQMVGKLTDQCWDKCISGTPGSKFSSKDSACLGNCARRFMDMSMLIMKKLQSMQ</sequence>
<keyword evidence="5" id="KW-1185">Reference proteome</keyword>
<comment type="subcellular location">
    <subcellularLocation>
        <location evidence="1">Mitochondrion inner membrane</location>
        <topology evidence="1">Peripheral membrane protein</topology>
        <orientation evidence="1">Intermembrane side</orientation>
    </subcellularLocation>
</comment>
<dbReference type="Proteomes" id="UP000012960">
    <property type="component" value="Unplaced"/>
</dbReference>
<dbReference type="InterPro" id="IPR035427">
    <property type="entry name" value="Tim10-like_dom_sf"/>
</dbReference>
<reference evidence="4" key="2">
    <citation type="submission" date="2021-05" db="UniProtKB">
        <authorList>
            <consortium name="EnsemblPlants"/>
        </authorList>
    </citation>
    <scope>IDENTIFICATION</scope>
    <source>
        <strain evidence="4">subsp. malaccensis</strain>
    </source>
</reference>
<dbReference type="AlphaFoldDB" id="A0A804KEN1"/>